<dbReference type="GO" id="GO:0005524">
    <property type="term" value="F:ATP binding"/>
    <property type="evidence" value="ECO:0007669"/>
    <property type="project" value="UniProtKB-KW"/>
</dbReference>
<sequence>MILILLILLILIIALIVINILQKYKSPILGGRKKHIANTRHIANTSHTYRLFLFKDKNEKNQNYDRHHFQYLIDALNALGWKETDKPYADFAFSLSFKILYDRHFKADLKYGFNGIDTLYHKNSLFCHMQEPLSNYLPYTENLEHFVWKNGNIIIVKEVFSYGQAGVYVIIDEQSFIKLKDRLLSENKKAICSTYITNPLLCKGKKFHLRILIAPFLQRKKTPIVTYMKTMITLKMAKSEYIIKSKEDYLDPDMNISGGATNDELLIWDIDQCKDLLKYSEAIIYEDFFKKCNKSIHDAIHSIPLDSLSLFHNQNAGYFIYGADIMLDDTGHAWILELNKRPQHIGKIISKYPKKFEISYTKKYFSELFQWLLDDIILPYFSKDLK</sequence>
<reference evidence="4" key="1">
    <citation type="journal article" date="2020" name="Nature">
        <title>Giant virus diversity and host interactions through global metagenomics.</title>
        <authorList>
            <person name="Schulz F."/>
            <person name="Roux S."/>
            <person name="Paez-Espino D."/>
            <person name="Jungbluth S."/>
            <person name="Walsh D.A."/>
            <person name="Denef V.J."/>
            <person name="McMahon K.D."/>
            <person name="Konstantinidis K.T."/>
            <person name="Eloe-Fadrosh E.A."/>
            <person name="Kyrpides N.C."/>
            <person name="Woyke T."/>
        </authorList>
    </citation>
    <scope>NUCLEOTIDE SEQUENCE</scope>
    <source>
        <strain evidence="4">GVMAG-M-3300023184-186</strain>
    </source>
</reference>
<proteinExistence type="predicted"/>
<dbReference type="Gene3D" id="3.30.470.20">
    <property type="entry name" value="ATP-grasp fold, B domain"/>
    <property type="match status" value="1"/>
</dbReference>
<dbReference type="AlphaFoldDB" id="A0A6C0I2I3"/>
<dbReference type="GO" id="GO:0036064">
    <property type="term" value="C:ciliary basal body"/>
    <property type="evidence" value="ECO:0007669"/>
    <property type="project" value="TreeGrafter"/>
</dbReference>
<evidence type="ECO:0000256" key="1">
    <source>
        <dbReference type="ARBA" id="ARBA00022598"/>
    </source>
</evidence>
<organism evidence="4">
    <name type="scientific">viral metagenome</name>
    <dbReference type="NCBI Taxonomy" id="1070528"/>
    <lineage>
        <taxon>unclassified sequences</taxon>
        <taxon>metagenomes</taxon>
        <taxon>organismal metagenomes</taxon>
    </lineage>
</organism>
<dbReference type="GO" id="GO:0000226">
    <property type="term" value="P:microtubule cytoskeleton organization"/>
    <property type="evidence" value="ECO:0007669"/>
    <property type="project" value="TreeGrafter"/>
</dbReference>
<dbReference type="SUPFAM" id="SSF56059">
    <property type="entry name" value="Glutathione synthetase ATP-binding domain-like"/>
    <property type="match status" value="1"/>
</dbReference>
<dbReference type="InterPro" id="IPR004344">
    <property type="entry name" value="TTL/TTLL_fam"/>
</dbReference>
<evidence type="ECO:0000256" key="3">
    <source>
        <dbReference type="ARBA" id="ARBA00022840"/>
    </source>
</evidence>
<keyword evidence="3" id="KW-0067">ATP-binding</keyword>
<name>A0A6C0I2I3_9ZZZZ</name>
<dbReference type="GO" id="GO:0015631">
    <property type="term" value="F:tubulin binding"/>
    <property type="evidence" value="ECO:0007669"/>
    <property type="project" value="TreeGrafter"/>
</dbReference>
<accession>A0A6C0I2I3</accession>
<evidence type="ECO:0000313" key="4">
    <source>
        <dbReference type="EMBL" id="QHT86625.1"/>
    </source>
</evidence>
<protein>
    <recommendedName>
        <fullName evidence="5">Tubulin-tyrosine ligase family protein</fullName>
    </recommendedName>
</protein>
<evidence type="ECO:0000256" key="2">
    <source>
        <dbReference type="ARBA" id="ARBA00022741"/>
    </source>
</evidence>
<dbReference type="GO" id="GO:0070740">
    <property type="term" value="F:tubulin-glutamic acid ligase activity"/>
    <property type="evidence" value="ECO:0007669"/>
    <property type="project" value="TreeGrafter"/>
</dbReference>
<evidence type="ECO:0008006" key="5">
    <source>
        <dbReference type="Google" id="ProtNLM"/>
    </source>
</evidence>
<dbReference type="Pfam" id="PF03133">
    <property type="entry name" value="TTL"/>
    <property type="match status" value="1"/>
</dbReference>
<dbReference type="PANTHER" id="PTHR12241:SF145">
    <property type="entry name" value="TUBULIN POLYGLUTAMYLASE TTLL5"/>
    <property type="match status" value="1"/>
</dbReference>
<dbReference type="EMBL" id="MN740074">
    <property type="protein sequence ID" value="QHT86625.1"/>
    <property type="molecule type" value="Genomic_DNA"/>
</dbReference>
<keyword evidence="2" id="KW-0547">Nucleotide-binding</keyword>
<keyword evidence="1" id="KW-0436">Ligase</keyword>
<dbReference type="PANTHER" id="PTHR12241">
    <property type="entry name" value="TUBULIN POLYGLUTAMYLASE"/>
    <property type="match status" value="1"/>
</dbReference>